<evidence type="ECO:0000256" key="2">
    <source>
        <dbReference type="ARBA" id="ARBA00022737"/>
    </source>
</evidence>
<dbReference type="SMART" id="SM00774">
    <property type="entry name" value="WRKY"/>
    <property type="match status" value="2"/>
</dbReference>
<comment type="subcellular location">
    <subcellularLocation>
        <location evidence="1">Nucleus</location>
    </subcellularLocation>
</comment>
<dbReference type="PANTHER" id="PTHR31221">
    <property type="entry name" value="WRKY TRANSCRIPTION FACTOR PROTEIN 1-RELATED"/>
    <property type="match status" value="1"/>
</dbReference>
<dbReference type="Pfam" id="PF03106">
    <property type="entry name" value="WRKY"/>
    <property type="match status" value="2"/>
</dbReference>
<accession>A0AAN9Q083</accession>
<dbReference type="FunFam" id="2.20.25.80:FF:000006">
    <property type="entry name" value="WRKY transcription factor"/>
    <property type="match status" value="1"/>
</dbReference>
<dbReference type="InterPro" id="IPR003657">
    <property type="entry name" value="WRKY_dom"/>
</dbReference>
<gene>
    <name evidence="9" type="ORF">VNO77_35277</name>
</gene>
<sequence length="461" mass="51486">MPITNCLHSPTAMPPWSSLESFFDGVSPSFSQLLAEEDDGDGDGDVGGSYTVKDSPFFTVPPGLSPSVFLNSHQLGELRGLWILRVYTLLLIRLTFIVGPLGMSHQQALVKVTTQVALEQSHMQMQANDTLNDANSKQKVAPSVLEVSEISHADKKYQVPSSMALDKPSDDGYNWRKYGQKQVKGSEFPRSYYKCTHLNCQVKKKVERTSDGHITEIIYKGQHRHEKPLANRRVKDNNYDSNENASIHHSKSESNSQQGYWVGNSNKLGGERCADYSVPSDSEDMGNEDIREEEGDESEPNPKRRRTDVGFSEVPLPYKTVTEPKIIVQTRSEVDILDDGYRWRKYGQKVVKGSPHPRSYYKCTSAGCTVRKHVERASMDPKAVITTYEGKHNHDVPAARNSSHNVATINSMPLKSHKGVPQKHPLLKDMDFGNNDQRLVCRVVGENAVSMHGINCGAKIS</sequence>
<evidence type="ECO:0000313" key="9">
    <source>
        <dbReference type="EMBL" id="KAK7316324.1"/>
    </source>
</evidence>
<feature type="compositionally biased region" description="Polar residues" evidence="7">
    <location>
        <begin position="239"/>
        <end position="267"/>
    </location>
</feature>
<evidence type="ECO:0000256" key="6">
    <source>
        <dbReference type="ARBA" id="ARBA00023242"/>
    </source>
</evidence>
<proteinExistence type="predicted"/>
<name>A0AAN9Q083_CANGL</name>
<dbReference type="FunFam" id="2.20.25.80:FF:000001">
    <property type="entry name" value="WRKY transcription factor 33"/>
    <property type="match status" value="1"/>
</dbReference>
<organism evidence="9 10">
    <name type="scientific">Canavalia gladiata</name>
    <name type="common">Sword bean</name>
    <name type="synonym">Dolichos gladiatus</name>
    <dbReference type="NCBI Taxonomy" id="3824"/>
    <lineage>
        <taxon>Eukaryota</taxon>
        <taxon>Viridiplantae</taxon>
        <taxon>Streptophyta</taxon>
        <taxon>Embryophyta</taxon>
        <taxon>Tracheophyta</taxon>
        <taxon>Spermatophyta</taxon>
        <taxon>Magnoliopsida</taxon>
        <taxon>eudicotyledons</taxon>
        <taxon>Gunneridae</taxon>
        <taxon>Pentapetalae</taxon>
        <taxon>rosids</taxon>
        <taxon>fabids</taxon>
        <taxon>Fabales</taxon>
        <taxon>Fabaceae</taxon>
        <taxon>Papilionoideae</taxon>
        <taxon>50 kb inversion clade</taxon>
        <taxon>NPAAA clade</taxon>
        <taxon>indigoferoid/millettioid clade</taxon>
        <taxon>Phaseoleae</taxon>
        <taxon>Canavalia</taxon>
    </lineage>
</organism>
<dbReference type="Gene3D" id="2.20.25.80">
    <property type="entry name" value="WRKY domain"/>
    <property type="match status" value="2"/>
</dbReference>
<evidence type="ECO:0000259" key="8">
    <source>
        <dbReference type="PROSITE" id="PS50811"/>
    </source>
</evidence>
<evidence type="ECO:0000256" key="7">
    <source>
        <dbReference type="SAM" id="MobiDB-lite"/>
    </source>
</evidence>
<dbReference type="PANTHER" id="PTHR31221:SF141">
    <property type="entry name" value="WRKY PROTEIN"/>
    <property type="match status" value="1"/>
</dbReference>
<dbReference type="EMBL" id="JAYMYQ010000008">
    <property type="protein sequence ID" value="KAK7316324.1"/>
    <property type="molecule type" value="Genomic_DNA"/>
</dbReference>
<evidence type="ECO:0000256" key="1">
    <source>
        <dbReference type="ARBA" id="ARBA00004123"/>
    </source>
</evidence>
<reference evidence="9 10" key="1">
    <citation type="submission" date="2024-01" db="EMBL/GenBank/DDBJ databases">
        <title>The genomes of 5 underutilized Papilionoideae crops provide insights into root nodulation and disease resistanc.</title>
        <authorList>
            <person name="Jiang F."/>
        </authorList>
    </citation>
    <scope>NUCLEOTIDE SEQUENCE [LARGE SCALE GENOMIC DNA]</scope>
    <source>
        <strain evidence="9">LVBAO_FW01</strain>
        <tissue evidence="9">Leaves</tissue>
    </source>
</reference>
<evidence type="ECO:0000256" key="3">
    <source>
        <dbReference type="ARBA" id="ARBA00023015"/>
    </source>
</evidence>
<evidence type="ECO:0000313" key="10">
    <source>
        <dbReference type="Proteomes" id="UP001367508"/>
    </source>
</evidence>
<dbReference type="PROSITE" id="PS50811">
    <property type="entry name" value="WRKY"/>
    <property type="match status" value="2"/>
</dbReference>
<protein>
    <recommendedName>
        <fullName evidence="8">WRKY domain-containing protein</fullName>
    </recommendedName>
</protein>
<evidence type="ECO:0000256" key="5">
    <source>
        <dbReference type="ARBA" id="ARBA00023163"/>
    </source>
</evidence>
<dbReference type="SUPFAM" id="SSF118290">
    <property type="entry name" value="WRKY DNA-binding domain"/>
    <property type="match status" value="2"/>
</dbReference>
<feature type="domain" description="WRKY" evidence="8">
    <location>
        <begin position="164"/>
        <end position="228"/>
    </location>
</feature>
<feature type="compositionally biased region" description="Acidic residues" evidence="7">
    <location>
        <begin position="281"/>
        <end position="299"/>
    </location>
</feature>
<keyword evidence="6" id="KW-0539">Nucleus</keyword>
<evidence type="ECO:0000256" key="4">
    <source>
        <dbReference type="ARBA" id="ARBA00023125"/>
    </source>
</evidence>
<keyword evidence="3" id="KW-0805">Transcription regulation</keyword>
<dbReference type="InterPro" id="IPR036576">
    <property type="entry name" value="WRKY_dom_sf"/>
</dbReference>
<feature type="region of interest" description="Disordered" evidence="7">
    <location>
        <begin position="217"/>
        <end position="309"/>
    </location>
</feature>
<dbReference type="GO" id="GO:0043565">
    <property type="term" value="F:sequence-specific DNA binding"/>
    <property type="evidence" value="ECO:0007669"/>
    <property type="project" value="InterPro"/>
</dbReference>
<dbReference type="GO" id="GO:0005634">
    <property type="term" value="C:nucleus"/>
    <property type="evidence" value="ECO:0007669"/>
    <property type="project" value="UniProtKB-SubCell"/>
</dbReference>
<dbReference type="AlphaFoldDB" id="A0AAN9Q083"/>
<dbReference type="GO" id="GO:0003700">
    <property type="term" value="F:DNA-binding transcription factor activity"/>
    <property type="evidence" value="ECO:0007669"/>
    <property type="project" value="InterPro"/>
</dbReference>
<keyword evidence="4" id="KW-0238">DNA-binding</keyword>
<dbReference type="InterPro" id="IPR044810">
    <property type="entry name" value="WRKY_plant"/>
</dbReference>
<keyword evidence="10" id="KW-1185">Reference proteome</keyword>
<keyword evidence="2" id="KW-0677">Repeat</keyword>
<feature type="domain" description="WRKY" evidence="8">
    <location>
        <begin position="332"/>
        <end position="397"/>
    </location>
</feature>
<comment type="caution">
    <text evidence="9">The sequence shown here is derived from an EMBL/GenBank/DDBJ whole genome shotgun (WGS) entry which is preliminary data.</text>
</comment>
<dbReference type="Proteomes" id="UP001367508">
    <property type="component" value="Unassembled WGS sequence"/>
</dbReference>
<feature type="compositionally biased region" description="Basic and acidic residues" evidence="7">
    <location>
        <begin position="227"/>
        <end position="238"/>
    </location>
</feature>
<keyword evidence="5" id="KW-0804">Transcription</keyword>